<dbReference type="GeneID" id="75185037"/>
<dbReference type="Proteomes" id="UP000298111">
    <property type="component" value="Unassembled WGS sequence"/>
</dbReference>
<evidence type="ECO:0000313" key="1">
    <source>
        <dbReference type="EMBL" id="TGG88531.1"/>
    </source>
</evidence>
<gene>
    <name evidence="1" type="ORF">D8771_03420</name>
</gene>
<dbReference type="RefSeq" id="WP_016467627.1">
    <property type="nucleotide sequence ID" value="NZ_BBQG01000011.1"/>
</dbReference>
<comment type="caution">
    <text evidence="1">The sequence shown here is derived from an EMBL/GenBank/DDBJ whole genome shotgun (WGS) entry which is preliminary data.</text>
</comment>
<dbReference type="AlphaFoldDB" id="A0A8H1LKT7"/>
<accession>A0A8H1LKT7</accession>
<organism evidence="1 2">
    <name type="scientific">Streptomyces albus</name>
    <dbReference type="NCBI Taxonomy" id="1888"/>
    <lineage>
        <taxon>Bacteria</taxon>
        <taxon>Bacillati</taxon>
        <taxon>Actinomycetota</taxon>
        <taxon>Actinomycetes</taxon>
        <taxon>Kitasatosporales</taxon>
        <taxon>Streptomycetaceae</taxon>
        <taxon>Streptomyces</taxon>
    </lineage>
</organism>
<reference evidence="1 2" key="1">
    <citation type="submission" date="2018-10" db="EMBL/GenBank/DDBJ databases">
        <title>Isolation of pseudouridimycin from Streptomyces albus DSM 40763.</title>
        <authorList>
            <person name="Rosenqvist P."/>
            <person name="Metsae-Ketelae M."/>
            <person name="Virta P."/>
        </authorList>
    </citation>
    <scope>NUCLEOTIDE SEQUENCE [LARGE SCALE GENOMIC DNA]</scope>
    <source>
        <strain evidence="1 2">DSM 40763</strain>
    </source>
</reference>
<protein>
    <submittedName>
        <fullName evidence="1">Uncharacterized protein</fullName>
    </submittedName>
</protein>
<name>A0A8H1LKT7_9ACTN</name>
<evidence type="ECO:0000313" key="2">
    <source>
        <dbReference type="Proteomes" id="UP000298111"/>
    </source>
</evidence>
<dbReference type="EMBL" id="RCIY01000009">
    <property type="protein sequence ID" value="TGG88531.1"/>
    <property type="molecule type" value="Genomic_DNA"/>
</dbReference>
<proteinExistence type="predicted"/>
<sequence>MVLKSFYDLRFGVSPGGARKDAHFICGSVEEAMHALDAELEESSNIWLLFGYGDGADLALDVYQQGERVQSIDLHPFITIRVDGYPDIVFHGPGKTTGSVVGADDPERVKKLLADGMVAGDFDGRTEVTVDWDSVPVPPLIGEIADIGDYVKLGDSPHDDLDDLVGLDEEELEDELIDRGWVEYGDHDFEA</sequence>